<dbReference type="InterPro" id="IPR001245">
    <property type="entry name" value="Ser-Thr/Tyr_kinase_cat_dom"/>
</dbReference>
<feature type="region of interest" description="Disordered" evidence="1">
    <location>
        <begin position="730"/>
        <end position="759"/>
    </location>
</feature>
<feature type="region of interest" description="Disordered" evidence="1">
    <location>
        <begin position="971"/>
        <end position="997"/>
    </location>
</feature>
<keyword evidence="2" id="KW-0472">Membrane</keyword>
<dbReference type="InterPro" id="IPR000719">
    <property type="entry name" value="Prot_kinase_dom"/>
</dbReference>
<evidence type="ECO:0000313" key="4">
    <source>
        <dbReference type="EMBL" id="KAK2955723.1"/>
    </source>
</evidence>
<comment type="caution">
    <text evidence="4">The sequence shown here is derived from an EMBL/GenBank/DDBJ whole genome shotgun (WGS) entry which is preliminary data.</text>
</comment>
<dbReference type="SUPFAM" id="SSF56112">
    <property type="entry name" value="Protein kinase-like (PK-like)"/>
    <property type="match status" value="1"/>
</dbReference>
<evidence type="ECO:0000313" key="5">
    <source>
        <dbReference type="Proteomes" id="UP001281761"/>
    </source>
</evidence>
<proteinExistence type="predicted"/>
<feature type="domain" description="Protein kinase" evidence="3">
    <location>
        <begin position="668"/>
        <end position="983"/>
    </location>
</feature>
<dbReference type="Proteomes" id="UP001281761">
    <property type="component" value="Unassembled WGS sequence"/>
</dbReference>
<reference evidence="4 5" key="1">
    <citation type="journal article" date="2022" name="bioRxiv">
        <title>Genomics of Preaxostyla Flagellates Illuminates Evolutionary Transitions and the Path Towards Mitochondrial Loss.</title>
        <authorList>
            <person name="Novak L.V.F."/>
            <person name="Treitli S.C."/>
            <person name="Pyrih J."/>
            <person name="Halakuc P."/>
            <person name="Pipaliya S.V."/>
            <person name="Vacek V."/>
            <person name="Brzon O."/>
            <person name="Soukal P."/>
            <person name="Eme L."/>
            <person name="Dacks J.B."/>
            <person name="Karnkowska A."/>
            <person name="Elias M."/>
            <person name="Hampl V."/>
        </authorList>
    </citation>
    <scope>NUCLEOTIDE SEQUENCE [LARGE SCALE GENOMIC DNA]</scope>
    <source>
        <strain evidence="4">NAU3</strain>
        <tissue evidence="4">Gut</tissue>
    </source>
</reference>
<dbReference type="Pfam" id="PF07714">
    <property type="entry name" value="PK_Tyr_Ser-Thr"/>
    <property type="match status" value="1"/>
</dbReference>
<feature type="region of interest" description="Disordered" evidence="1">
    <location>
        <begin position="40"/>
        <end position="64"/>
    </location>
</feature>
<dbReference type="PROSITE" id="PS50011">
    <property type="entry name" value="PROTEIN_KINASE_DOM"/>
    <property type="match status" value="1"/>
</dbReference>
<keyword evidence="2" id="KW-1133">Transmembrane helix</keyword>
<dbReference type="PANTHER" id="PTHR44329">
    <property type="entry name" value="SERINE/THREONINE-PROTEIN KINASE TNNI3K-RELATED"/>
    <property type="match status" value="1"/>
</dbReference>
<sequence>MLGCVVSLTSSHLSGSTIRDVNTVGSVLCSNSSFSSLLHSPNTDADSSESAATSPVDSSPKPFKDGTVYSFDKTGGDTSSSANFTNCRFTGDKYQPSVRPLSFEQYPGTISILSCSFTDFSSTEDDGGVISVLAFDQFNRPSITLTSSNFTSCSSAYSGGAVWIGVVDDALITSCRFEDCSIADEFSYGGALFLGGFYREDHNHEKQYRLVDCDFADCLASVNGGGVEIGGDLDVSVVDSKFERCELIGAPDSALGGGISVYGYITLTVERALFVGCSSQGAGGAIGSWFKGNISVSDTLVKKCFSGTTGAISIFHMDDCGHLSFSHVLFDGNSVGDGTTFFPTRLGREETASKFPDLAIVCIFYVVLPTLEIDDCYTTISPDSSGMIIGETQQESSLLKPVRSEDVEFNKIGPLLTAKPTTKMNEKTGKMELEIEGITPLPSQEYEVTVKDSTGTVTRLRMLFSDGAGTLVSGSESNLKYNTSYTIISFVGVVPVSSSCRMTNDIEVPAAAWAFNLVATPDFLTFTTPEEPSITTPETPSFSTLQDTTAHLIESNPKSAFVVLHFDKEVCGSYDFFVLEDGKPVTLTITTKSCSKSGGTKEFKVIGDGKLLTHDTTYTIESLTPTPNTDSPTDVRMNETITFHIPKSSFDPKKSMSLETKQLLGWLIPLVACLLVGVLVAIIIIVLLRRRKQKKNALPAQKEMEAQEQVEFEEKVDVLADDPTRDVFHGEDRSHSAFDASSALPTNRNPSSRRVESKSMTNGDLVEVMACSGGFEVSVVGDYTTLYSVLHKEKREIGKRAIGLQIVNGLKAVLAHRQASDVVTRLSSHWIIVDSAGNVQLKLKMTSEEVELEAAQTKQQDGRLEVNGTVHNVPKDVEQAGMDGLRWRAPEVVAGGGSAVDGQKASVFSLGLVLWEIETGQVPFGELDAVNAQRQSGTGIGPKMESLQNEEFIALIQQCASANPELRPSLSEIGEFLSSHPEDSNMLSHNEKKDPTQ</sequence>
<keyword evidence="5" id="KW-1185">Reference proteome</keyword>
<gene>
    <name evidence="4" type="ORF">BLNAU_9259</name>
</gene>
<dbReference type="EMBL" id="JARBJD010000063">
    <property type="protein sequence ID" value="KAK2955723.1"/>
    <property type="molecule type" value="Genomic_DNA"/>
</dbReference>
<evidence type="ECO:0000259" key="3">
    <source>
        <dbReference type="PROSITE" id="PS50011"/>
    </source>
</evidence>
<evidence type="ECO:0000256" key="2">
    <source>
        <dbReference type="SAM" id="Phobius"/>
    </source>
</evidence>
<evidence type="ECO:0000256" key="1">
    <source>
        <dbReference type="SAM" id="MobiDB-lite"/>
    </source>
</evidence>
<feature type="transmembrane region" description="Helical" evidence="2">
    <location>
        <begin position="663"/>
        <end position="688"/>
    </location>
</feature>
<feature type="compositionally biased region" description="Low complexity" evidence="1">
    <location>
        <begin position="40"/>
        <end position="54"/>
    </location>
</feature>
<protein>
    <recommendedName>
        <fullName evidence="3">Protein kinase domain-containing protein</fullName>
    </recommendedName>
</protein>
<dbReference type="SUPFAM" id="SSF51126">
    <property type="entry name" value="Pectin lyase-like"/>
    <property type="match status" value="1"/>
</dbReference>
<accession>A0ABQ9XW62</accession>
<feature type="compositionally biased region" description="Polar residues" evidence="1">
    <location>
        <begin position="743"/>
        <end position="759"/>
    </location>
</feature>
<dbReference type="InterPro" id="IPR011050">
    <property type="entry name" value="Pectin_lyase_fold/virulence"/>
</dbReference>
<dbReference type="PANTHER" id="PTHR44329:SF246">
    <property type="entry name" value="SERINE_THREONINE-PROTEIN KINASE TNNI3K"/>
    <property type="match status" value="1"/>
</dbReference>
<keyword evidence="2" id="KW-0812">Transmembrane</keyword>
<dbReference type="Gene3D" id="1.10.510.10">
    <property type="entry name" value="Transferase(Phosphotransferase) domain 1"/>
    <property type="match status" value="1"/>
</dbReference>
<dbReference type="InterPro" id="IPR051681">
    <property type="entry name" value="Ser/Thr_Kinases-Pseudokinases"/>
</dbReference>
<name>A0ABQ9XW62_9EUKA</name>
<organism evidence="4 5">
    <name type="scientific">Blattamonas nauphoetae</name>
    <dbReference type="NCBI Taxonomy" id="2049346"/>
    <lineage>
        <taxon>Eukaryota</taxon>
        <taxon>Metamonada</taxon>
        <taxon>Preaxostyla</taxon>
        <taxon>Oxymonadida</taxon>
        <taxon>Blattamonas</taxon>
    </lineage>
</organism>
<dbReference type="InterPro" id="IPR011009">
    <property type="entry name" value="Kinase-like_dom_sf"/>
</dbReference>